<evidence type="ECO:0000313" key="2">
    <source>
        <dbReference type="EMBL" id="CAA9587277.1"/>
    </source>
</evidence>
<sequence length="44" mass="4681">MTTRGIRPLAPAWSVPPTPAGGGEGRGRRGARLAKAQRRLRSDV</sequence>
<organism evidence="2">
    <name type="scientific">uncultured Thermomicrobiales bacterium</name>
    <dbReference type="NCBI Taxonomy" id="1645740"/>
    <lineage>
        <taxon>Bacteria</taxon>
        <taxon>Pseudomonadati</taxon>
        <taxon>Thermomicrobiota</taxon>
        <taxon>Thermomicrobia</taxon>
        <taxon>Thermomicrobiales</taxon>
        <taxon>environmental samples</taxon>
    </lineage>
</organism>
<protein>
    <submittedName>
        <fullName evidence="2">Uncharacterized protein</fullName>
    </submittedName>
</protein>
<reference evidence="2" key="1">
    <citation type="submission" date="2020-02" db="EMBL/GenBank/DDBJ databases">
        <authorList>
            <person name="Meier V. D."/>
        </authorList>
    </citation>
    <scope>NUCLEOTIDE SEQUENCE</scope>
    <source>
        <strain evidence="2">AVDCRST_MAG88</strain>
    </source>
</reference>
<proteinExistence type="predicted"/>
<gene>
    <name evidence="2" type="ORF">AVDCRST_MAG88-4148</name>
</gene>
<name>A0A6J4VTE8_9BACT</name>
<dbReference type="EMBL" id="CADCWM010001030">
    <property type="protein sequence ID" value="CAA9587277.1"/>
    <property type="molecule type" value="Genomic_DNA"/>
</dbReference>
<accession>A0A6J4VTE8</accession>
<dbReference type="AlphaFoldDB" id="A0A6J4VTE8"/>
<feature type="compositionally biased region" description="Basic residues" evidence="1">
    <location>
        <begin position="28"/>
        <end position="44"/>
    </location>
</feature>
<feature type="region of interest" description="Disordered" evidence="1">
    <location>
        <begin position="1"/>
        <end position="44"/>
    </location>
</feature>
<evidence type="ECO:0000256" key="1">
    <source>
        <dbReference type="SAM" id="MobiDB-lite"/>
    </source>
</evidence>